<protein>
    <submittedName>
        <fullName evidence="1">Uncharacterized protein</fullName>
    </submittedName>
</protein>
<dbReference type="Proteomes" id="UP000250831">
    <property type="component" value="Unassembled WGS sequence"/>
</dbReference>
<keyword evidence="2" id="KW-1185">Reference proteome</keyword>
<evidence type="ECO:0000313" key="2">
    <source>
        <dbReference type="Proteomes" id="UP000250831"/>
    </source>
</evidence>
<dbReference type="PROSITE" id="PS51257">
    <property type="entry name" value="PROKAR_LIPOPROTEIN"/>
    <property type="match status" value="1"/>
</dbReference>
<comment type="caution">
    <text evidence="1">The sequence shown here is derived from an EMBL/GenBank/DDBJ whole genome shotgun (WGS) entry which is preliminary data.</text>
</comment>
<gene>
    <name evidence="1" type="ORF">DCO56_09940</name>
</gene>
<sequence>MKRKIIYICALIVGLAACKKEDHYYKAYLENAERYYPGALDSLAIYPGNGRAQVHMRLSTDPKIKRVRLVVTNDLNALRDTLYYNIAASEIGKEKNIFLDKLKETRYTVSARGFSAEGDSSKAMTATTSVEGERYGATVLSLNRVFNNFTTSPGGRKQAIFFVETVGSGFTPLQGTRVYFDRSDNKRDSLFLAPLDFAVEFPVDIQPKGSISFVSYYKKTMFSLDNFQTNEKVISY</sequence>
<dbReference type="EMBL" id="QCXX01000002">
    <property type="protein sequence ID" value="PUV25243.1"/>
    <property type="molecule type" value="Genomic_DNA"/>
</dbReference>
<dbReference type="OrthoDB" id="1043438at2"/>
<dbReference type="RefSeq" id="WP_108633577.1">
    <property type="nucleotide sequence ID" value="NZ_QCXX01000002.1"/>
</dbReference>
<organism evidence="1 2">
    <name type="scientific">Sphingobacterium athyrii</name>
    <dbReference type="NCBI Taxonomy" id="2152717"/>
    <lineage>
        <taxon>Bacteria</taxon>
        <taxon>Pseudomonadati</taxon>
        <taxon>Bacteroidota</taxon>
        <taxon>Sphingobacteriia</taxon>
        <taxon>Sphingobacteriales</taxon>
        <taxon>Sphingobacteriaceae</taxon>
        <taxon>Sphingobacterium</taxon>
    </lineage>
</organism>
<name>A0A363NX01_9SPHI</name>
<dbReference type="AlphaFoldDB" id="A0A363NX01"/>
<evidence type="ECO:0000313" key="1">
    <source>
        <dbReference type="EMBL" id="PUV25243.1"/>
    </source>
</evidence>
<reference evidence="1 2" key="1">
    <citation type="submission" date="2018-04" db="EMBL/GenBank/DDBJ databases">
        <title>Sphingobacterium sp. M46 Genome.</title>
        <authorList>
            <person name="Cheng J."/>
            <person name="Li Y."/>
        </authorList>
    </citation>
    <scope>NUCLEOTIDE SEQUENCE [LARGE SCALE GENOMIC DNA]</scope>
    <source>
        <strain evidence="1 2">M46</strain>
    </source>
</reference>
<dbReference type="Pfam" id="PF16389">
    <property type="entry name" value="DUF4998"/>
    <property type="match status" value="1"/>
</dbReference>
<accession>A0A363NX01</accession>
<proteinExistence type="predicted"/>